<dbReference type="Proteomes" id="UP001552299">
    <property type="component" value="Unassembled WGS sequence"/>
</dbReference>
<proteinExistence type="predicted"/>
<organism evidence="2 3">
    <name type="scientific">Dendrobium thyrsiflorum</name>
    <name type="common">Pinecone-like raceme dendrobium</name>
    <name type="synonym">Orchid</name>
    <dbReference type="NCBI Taxonomy" id="117978"/>
    <lineage>
        <taxon>Eukaryota</taxon>
        <taxon>Viridiplantae</taxon>
        <taxon>Streptophyta</taxon>
        <taxon>Embryophyta</taxon>
        <taxon>Tracheophyta</taxon>
        <taxon>Spermatophyta</taxon>
        <taxon>Magnoliopsida</taxon>
        <taxon>Liliopsida</taxon>
        <taxon>Asparagales</taxon>
        <taxon>Orchidaceae</taxon>
        <taxon>Epidendroideae</taxon>
        <taxon>Malaxideae</taxon>
        <taxon>Dendrobiinae</taxon>
        <taxon>Dendrobium</taxon>
    </lineage>
</organism>
<dbReference type="AlphaFoldDB" id="A0ABD0V217"/>
<protein>
    <submittedName>
        <fullName evidence="2">Uncharacterized protein</fullName>
    </submittedName>
</protein>
<sequence length="105" mass="11272">MSSKLMEKTSITLLVISTFLLLKTSVASKQNIVVVGGVNQASINGFFWPEINHEDQAAGLEGSLSYSTYLSYKSLEADNPVPGAPKPGESYTGSGCNPIYHCRSK</sequence>
<evidence type="ECO:0000256" key="1">
    <source>
        <dbReference type="SAM" id="SignalP"/>
    </source>
</evidence>
<evidence type="ECO:0000313" key="3">
    <source>
        <dbReference type="Proteomes" id="UP001552299"/>
    </source>
</evidence>
<keyword evidence="3" id="KW-1185">Reference proteome</keyword>
<gene>
    <name evidence="2" type="ORF">M5K25_011333</name>
</gene>
<reference evidence="2 3" key="1">
    <citation type="journal article" date="2024" name="Plant Biotechnol. J.">
        <title>Dendrobium thyrsiflorum genome and its molecular insights into genes involved in important horticultural traits.</title>
        <authorList>
            <person name="Chen B."/>
            <person name="Wang J.Y."/>
            <person name="Zheng P.J."/>
            <person name="Li K.L."/>
            <person name="Liang Y.M."/>
            <person name="Chen X.F."/>
            <person name="Zhang C."/>
            <person name="Zhao X."/>
            <person name="He X."/>
            <person name="Zhang G.Q."/>
            <person name="Liu Z.J."/>
            <person name="Xu Q."/>
        </authorList>
    </citation>
    <scope>NUCLEOTIDE SEQUENCE [LARGE SCALE GENOMIC DNA]</scope>
    <source>
        <strain evidence="2">GZMU011</strain>
    </source>
</reference>
<feature type="chain" id="PRO_5044823743" evidence="1">
    <location>
        <begin position="29"/>
        <end position="105"/>
    </location>
</feature>
<comment type="caution">
    <text evidence="2">The sequence shown here is derived from an EMBL/GenBank/DDBJ whole genome shotgun (WGS) entry which is preliminary data.</text>
</comment>
<accession>A0ABD0V217</accession>
<dbReference type="EMBL" id="JANQDX010000009">
    <property type="protein sequence ID" value="KAL0919249.1"/>
    <property type="molecule type" value="Genomic_DNA"/>
</dbReference>
<name>A0ABD0V217_DENTH</name>
<feature type="signal peptide" evidence="1">
    <location>
        <begin position="1"/>
        <end position="28"/>
    </location>
</feature>
<evidence type="ECO:0000313" key="2">
    <source>
        <dbReference type="EMBL" id="KAL0919249.1"/>
    </source>
</evidence>
<keyword evidence="1" id="KW-0732">Signal</keyword>